<dbReference type="Gene3D" id="1.20.1050.80">
    <property type="entry name" value="VPS9 domain"/>
    <property type="match status" value="1"/>
</dbReference>
<organism evidence="3 4">
    <name type="scientific">Pseudocohnilembus persalinus</name>
    <name type="common">Ciliate</name>
    <dbReference type="NCBI Taxonomy" id="266149"/>
    <lineage>
        <taxon>Eukaryota</taxon>
        <taxon>Sar</taxon>
        <taxon>Alveolata</taxon>
        <taxon>Ciliophora</taxon>
        <taxon>Intramacronucleata</taxon>
        <taxon>Oligohymenophorea</taxon>
        <taxon>Scuticociliatia</taxon>
        <taxon>Philasterida</taxon>
        <taxon>Pseudocohnilembidae</taxon>
        <taxon>Pseudocohnilembus</taxon>
    </lineage>
</organism>
<dbReference type="AlphaFoldDB" id="A0A0V0QY09"/>
<evidence type="ECO:0000256" key="1">
    <source>
        <dbReference type="SAM" id="MobiDB-lite"/>
    </source>
</evidence>
<evidence type="ECO:0000259" key="2">
    <source>
        <dbReference type="PROSITE" id="PS51205"/>
    </source>
</evidence>
<dbReference type="Proteomes" id="UP000054937">
    <property type="component" value="Unassembled WGS sequence"/>
</dbReference>
<dbReference type="Pfam" id="PF02204">
    <property type="entry name" value="VPS9"/>
    <property type="match status" value="1"/>
</dbReference>
<accession>A0A0V0QY09</accession>
<dbReference type="SMART" id="SM00167">
    <property type="entry name" value="VPS9"/>
    <property type="match status" value="1"/>
</dbReference>
<evidence type="ECO:0000313" key="3">
    <source>
        <dbReference type="EMBL" id="KRX06792.1"/>
    </source>
</evidence>
<dbReference type="InterPro" id="IPR037191">
    <property type="entry name" value="VPS9_dom_sf"/>
</dbReference>
<protein>
    <recommendedName>
        <fullName evidence="2">VPS9 domain-containing protein</fullName>
    </recommendedName>
</protein>
<dbReference type="SUPFAM" id="SSF109993">
    <property type="entry name" value="VPS9 domain"/>
    <property type="match status" value="1"/>
</dbReference>
<evidence type="ECO:0000313" key="4">
    <source>
        <dbReference type="Proteomes" id="UP000054937"/>
    </source>
</evidence>
<feature type="region of interest" description="Disordered" evidence="1">
    <location>
        <begin position="34"/>
        <end position="62"/>
    </location>
</feature>
<sequence length="763" mass="90327">MGNKPTQMHQNIEDNISLQNSNPLTTYTSYQNNQKSQYNYGSPKGQKTQNKEKSQSQQQQIQMNTYKKSNEKLNAKIIVLKIQKDQYFLHSYTLQQLEESFKLFQKHCTQYLQESGIVHENPYQMIQLQQKLMQNLYEETEIISEQKINNQLYQSLEYNNNNNYGENQANNYFDMSYNNQNNLRRVQRKRTGMKSFLRLNSTVSPSQSFKVDNASMIEVRIQQLNQNQLDLDGDANFQDKEELYNSLFIYKAITKLIEKQIKIEGHPLNIIKKIYIEHLINYFSLSKVKQPDSVKLSEDFKNFLEFYLEAISSYYDLTQLIESYKFNVEHFVNEENLLNFLSSVVLNDQYLYSLALQYIQKEDEKQDKVIQKYKTNLFKLKTKSITFYDIPVQFRLNKETIRYHEKKNNITIPKPKFHQNNYNLQISGIKKQERSITLFTPQKPENNNENENETEKESEKKKKNFKNYTPSIENEGPHQHYLPHQPYEKVIKYIKKLQIFRPPLQKIKIILKATDLIDQEIKDFYTQNNINQTRKIHYDADQFIAIFIYIIVQAQLENLYEFTKLIELYTYPGVLNCASGYLLVTLQGCVHHIAGMDNIDNYNNNINNNLRNQSFSQSFQANSYFQTINMAANNSSKFMADQFQNKSVVGSLQPKQFLNQNKMEQQQQQKGQKHKFSVNIQSDLENSDDDKNSDTDVKPYSIILQEDDENNFPKFQKGKKQNISHFKQINSLNINNLQQKSNSLQNQHLRQYEPQQPSTPVFY</sequence>
<feature type="region of interest" description="Disordered" evidence="1">
    <location>
        <begin position="439"/>
        <end position="481"/>
    </location>
</feature>
<feature type="domain" description="VPS9" evidence="2">
    <location>
        <begin position="459"/>
        <end position="602"/>
    </location>
</feature>
<dbReference type="EMBL" id="LDAU01000091">
    <property type="protein sequence ID" value="KRX06792.1"/>
    <property type="molecule type" value="Genomic_DNA"/>
</dbReference>
<dbReference type="InParanoid" id="A0A0V0QY09"/>
<dbReference type="OrthoDB" id="300289at2759"/>
<gene>
    <name evidence="3" type="ORF">PPERSA_11437</name>
</gene>
<reference evidence="3 4" key="1">
    <citation type="journal article" date="2015" name="Sci. Rep.">
        <title>Genome of the facultative scuticociliatosis pathogen Pseudocohnilembus persalinus provides insight into its virulence through horizontal gene transfer.</title>
        <authorList>
            <person name="Xiong J."/>
            <person name="Wang G."/>
            <person name="Cheng J."/>
            <person name="Tian M."/>
            <person name="Pan X."/>
            <person name="Warren A."/>
            <person name="Jiang C."/>
            <person name="Yuan D."/>
            <person name="Miao W."/>
        </authorList>
    </citation>
    <scope>NUCLEOTIDE SEQUENCE [LARGE SCALE GENOMIC DNA]</scope>
    <source>
        <strain evidence="3">36N120E</strain>
    </source>
</reference>
<keyword evidence="4" id="KW-1185">Reference proteome</keyword>
<comment type="caution">
    <text evidence="3">The sequence shown here is derived from an EMBL/GenBank/DDBJ whole genome shotgun (WGS) entry which is preliminary data.</text>
</comment>
<dbReference type="PROSITE" id="PS51205">
    <property type="entry name" value="VPS9"/>
    <property type="match status" value="1"/>
</dbReference>
<name>A0A0V0QY09_PSEPJ</name>
<proteinExistence type="predicted"/>
<dbReference type="InterPro" id="IPR003123">
    <property type="entry name" value="VPS9"/>
</dbReference>